<dbReference type="InterPro" id="IPR000909">
    <property type="entry name" value="PLipase_C_PInositol-sp_X_dom"/>
</dbReference>
<feature type="domain" description="Ras-associating" evidence="6">
    <location>
        <begin position="676"/>
        <end position="772"/>
    </location>
</feature>
<dbReference type="Pfam" id="PF00788">
    <property type="entry name" value="RA"/>
    <property type="match status" value="2"/>
</dbReference>
<evidence type="ECO:0000256" key="3">
    <source>
        <dbReference type="SAM" id="MobiDB-lite"/>
    </source>
</evidence>
<dbReference type="PROSITE" id="PS50008">
    <property type="entry name" value="PIPLC_Y_DOMAIN"/>
    <property type="match status" value="1"/>
</dbReference>
<feature type="compositionally biased region" description="Polar residues" evidence="3">
    <location>
        <begin position="342"/>
        <end position="360"/>
    </location>
</feature>
<proteinExistence type="predicted"/>
<dbReference type="InterPro" id="IPR029071">
    <property type="entry name" value="Ubiquitin-like_domsf"/>
</dbReference>
<comment type="catalytic activity">
    <reaction evidence="2">
        <text>a 1,2-diacyl-sn-glycero-3-phospho-(1D-myo-inositol-4,5-bisphosphate) + H2O = 1D-myo-inositol 1,4,5-trisphosphate + a 1,2-diacyl-sn-glycerol + H(+)</text>
        <dbReference type="Rhea" id="RHEA:33179"/>
        <dbReference type="ChEBI" id="CHEBI:15377"/>
        <dbReference type="ChEBI" id="CHEBI:15378"/>
        <dbReference type="ChEBI" id="CHEBI:17815"/>
        <dbReference type="ChEBI" id="CHEBI:58456"/>
        <dbReference type="ChEBI" id="CHEBI:203600"/>
        <dbReference type="EC" id="3.1.4.11"/>
    </reaction>
</comment>
<feature type="compositionally biased region" description="Low complexity" evidence="3">
    <location>
        <begin position="361"/>
        <end position="373"/>
    </location>
</feature>
<dbReference type="GO" id="GO:0016042">
    <property type="term" value="P:lipid catabolic process"/>
    <property type="evidence" value="ECO:0007669"/>
    <property type="project" value="UniProtKB-KW"/>
</dbReference>
<dbReference type="InterPro" id="IPR000008">
    <property type="entry name" value="C2_dom"/>
</dbReference>
<reference evidence="7" key="1">
    <citation type="submission" date="2022-07" db="EMBL/GenBank/DDBJ databases">
        <authorList>
            <person name="Trinca V."/>
            <person name="Uliana J.V.C."/>
            <person name="Torres T.T."/>
            <person name="Ward R.J."/>
            <person name="Monesi N."/>
        </authorList>
    </citation>
    <scope>NUCLEOTIDE SEQUENCE</scope>
    <source>
        <strain evidence="7">HSMRA1968</strain>
        <tissue evidence="7">Whole embryos</tissue>
    </source>
</reference>
<organism evidence="7 8">
    <name type="scientific">Pseudolycoriella hygida</name>
    <dbReference type="NCBI Taxonomy" id="35572"/>
    <lineage>
        <taxon>Eukaryota</taxon>
        <taxon>Metazoa</taxon>
        <taxon>Ecdysozoa</taxon>
        <taxon>Arthropoda</taxon>
        <taxon>Hexapoda</taxon>
        <taxon>Insecta</taxon>
        <taxon>Pterygota</taxon>
        <taxon>Neoptera</taxon>
        <taxon>Endopterygota</taxon>
        <taxon>Diptera</taxon>
        <taxon>Nematocera</taxon>
        <taxon>Sciaroidea</taxon>
        <taxon>Sciaridae</taxon>
        <taxon>Pseudolycoriella</taxon>
    </lineage>
</organism>
<dbReference type="GO" id="GO:0046488">
    <property type="term" value="P:phosphatidylinositol metabolic process"/>
    <property type="evidence" value="ECO:0007669"/>
    <property type="project" value="TreeGrafter"/>
</dbReference>
<dbReference type="Gene3D" id="2.60.40.150">
    <property type="entry name" value="C2 domain"/>
    <property type="match status" value="1"/>
</dbReference>
<comment type="caution">
    <text evidence="7">The sequence shown here is derived from an EMBL/GenBank/DDBJ whole genome shotgun (WGS) entry which is preliminary data.</text>
</comment>
<dbReference type="InterPro" id="IPR000159">
    <property type="entry name" value="RA_dom"/>
</dbReference>
<dbReference type="PANTHER" id="PTHR10336:SF6">
    <property type="entry name" value="1-PHOSPHATIDYLINOSITOL 4,5-BISPHOSPHATE PHOSPHODIESTERASE EPSILON-1"/>
    <property type="match status" value="1"/>
</dbReference>
<dbReference type="GO" id="GO:0007265">
    <property type="term" value="P:Ras protein signal transduction"/>
    <property type="evidence" value="ECO:0007669"/>
    <property type="project" value="TreeGrafter"/>
</dbReference>
<feature type="domain" description="PI-PLC Y-box" evidence="5">
    <location>
        <begin position="393"/>
        <end position="483"/>
    </location>
</feature>
<dbReference type="CDD" id="cd17114">
    <property type="entry name" value="RA_PLC-epsilon"/>
    <property type="match status" value="1"/>
</dbReference>
<dbReference type="EMBL" id="WJQU01000004">
    <property type="protein sequence ID" value="KAJ6635175.1"/>
    <property type="molecule type" value="Genomic_DNA"/>
</dbReference>
<dbReference type="SMART" id="SM00148">
    <property type="entry name" value="PLCXc"/>
    <property type="match status" value="1"/>
</dbReference>
<keyword evidence="2" id="KW-0378">Hydrolase</keyword>
<feature type="compositionally biased region" description="Polar residues" evidence="3">
    <location>
        <begin position="267"/>
        <end position="277"/>
    </location>
</feature>
<feature type="non-terminal residue" evidence="7">
    <location>
        <position position="1"/>
    </location>
</feature>
<dbReference type="Gene3D" id="3.10.20.90">
    <property type="entry name" value="Phosphatidylinositol 3-kinase Catalytic Subunit, Chain A, domain 1"/>
    <property type="match status" value="2"/>
</dbReference>
<dbReference type="PROSITE" id="PS50007">
    <property type="entry name" value="PIPLC_X_DOMAIN"/>
    <property type="match status" value="1"/>
</dbReference>
<keyword evidence="2" id="KW-0443">Lipid metabolism</keyword>
<feature type="region of interest" description="Disordered" evidence="3">
    <location>
        <begin position="935"/>
        <end position="1000"/>
    </location>
</feature>
<dbReference type="Pfam" id="PF00388">
    <property type="entry name" value="PI-PLC-X"/>
    <property type="match status" value="1"/>
</dbReference>
<dbReference type="SUPFAM" id="SSF49562">
    <property type="entry name" value="C2 domain (Calcium/lipid-binding domain, CaLB)"/>
    <property type="match status" value="1"/>
</dbReference>
<dbReference type="Pfam" id="PF00168">
    <property type="entry name" value="C2"/>
    <property type="match status" value="1"/>
</dbReference>
<dbReference type="InterPro" id="IPR001711">
    <property type="entry name" value="PLipase_C_Pinositol-sp_Y"/>
</dbReference>
<evidence type="ECO:0000259" key="5">
    <source>
        <dbReference type="PROSITE" id="PS50008"/>
    </source>
</evidence>
<evidence type="ECO:0000313" key="7">
    <source>
        <dbReference type="EMBL" id="KAJ6635175.1"/>
    </source>
</evidence>
<evidence type="ECO:0000259" key="4">
    <source>
        <dbReference type="PROSITE" id="PS50004"/>
    </source>
</evidence>
<feature type="region of interest" description="Disordered" evidence="3">
    <location>
        <begin position="314"/>
        <end position="373"/>
    </location>
</feature>
<sequence>RHEPDPTLRIEGSLSFEGFARYMMDKDNYAFVNERVIQSSSNMDRPLSQYYIASSHNTYLTGHQLKGESSSELYSQVLLTGCRCVELDCWDGDDGSPVIYHGHTFTTKISFKSVVEAINKSAFVASPYPVILSIENHCSLQQQARMAHIFQSTFGEKLVSKFLFDSDYNEEPVLPSPTQLKHKILIKNKKLITEIPMAVASQNVRNTPLRHQASQPGRTSSIISNVSGGSAPEEMSDEDYDEDFEYDNIDDKAYTAILGSTDERTSRNSLSSFSTPTKRLEVDDKPKKRSQIARELSDMVIYVQAIKFRGLNPLSPRNSVKIQPPPSAGSSSGSLVTVGSILKSSSVQPSSGNSTMTSLPSGSVDSGTTSSETESGVTAYRKLPYVNVSHPCYQCCSIHETGAKKLCRKLPLQMIAHTQTQLMRTYPAGMRIDSSNFNPVFFWSCGIQMVALNYQTDDQPMHINTAMFEENGSCGFVCKPEVLWDQSHLMYRRFNPLEKEFDGLHSSQIVINIVSGQYVCQSHLFASTYVEVEMLGIPVDCSKKKTKTVKKNALNPIWNDTFFFKVMFHDLAFLKFSVYESDSNHLVSQRVIPLKCLRPGYRHVRLRSPTNQPLSMASLFVYSRVEEESLERISDETDDFATIQEEPSQTGNENAMESSAKPLTSLIGANIPLKRRMFFLTIYGVTDEPYTIFKITQESTTQEVICQALQKSNRPTQQVNDYILIEEVQRGWEKKDRELPATQRVLDMFEKPLQAQGQWRGDGKFILKRIGDDPSSRAWLSSIRSVSERRSLTGATGTDEPNTWDEKESFLVCVYNVSPDIPYAILKVPISATAQDVLAQSLVKARRMENPNSFVLIEELEFGSSGSSTSNTQQRPLSDNENVYLTQANWKTIGRFILQDRTQVTPSMRRHRIAIDKISRGLSISRAAVLSSTSKPPISVALSDPTTSRTKSRSEDAGASQMGRGIFRAKNNSEKETPSCSPRQKQRETRREVHSEGETLSDEDVKEYDLIYRLKKVSLRKMKAWKS</sequence>
<feature type="domain" description="C2" evidence="4">
    <location>
        <begin position="489"/>
        <end position="614"/>
    </location>
</feature>
<keyword evidence="8" id="KW-1185">Reference proteome</keyword>
<dbReference type="SMART" id="SM00149">
    <property type="entry name" value="PLCYc"/>
    <property type="match status" value="1"/>
</dbReference>
<dbReference type="Gene3D" id="3.20.20.190">
    <property type="entry name" value="Phosphatidylinositol (PI) phosphodiesterase"/>
    <property type="match status" value="1"/>
</dbReference>
<feature type="region of interest" description="Disordered" evidence="3">
    <location>
        <begin position="208"/>
        <end position="237"/>
    </location>
</feature>
<accession>A0A9Q0MQ70</accession>
<dbReference type="OrthoDB" id="269822at2759"/>
<dbReference type="PANTHER" id="PTHR10336">
    <property type="entry name" value="PHOSPHOINOSITIDE-SPECIFIC PHOSPHOLIPASE C FAMILY PROTEIN"/>
    <property type="match status" value="1"/>
</dbReference>
<dbReference type="GO" id="GO:0004435">
    <property type="term" value="F:phosphatidylinositol-4,5-bisphosphate phospholipase C activity"/>
    <property type="evidence" value="ECO:0007669"/>
    <property type="project" value="UniProtKB-EC"/>
</dbReference>
<evidence type="ECO:0000259" key="6">
    <source>
        <dbReference type="PROSITE" id="PS50200"/>
    </source>
</evidence>
<dbReference type="SMART" id="SM00239">
    <property type="entry name" value="C2"/>
    <property type="match status" value="1"/>
</dbReference>
<dbReference type="Pfam" id="PF00387">
    <property type="entry name" value="PI-PLC-Y"/>
    <property type="match status" value="1"/>
</dbReference>
<dbReference type="SUPFAM" id="SSF54236">
    <property type="entry name" value="Ubiquitin-like"/>
    <property type="match status" value="2"/>
</dbReference>
<feature type="domain" description="Ras-associating" evidence="6">
    <location>
        <begin position="816"/>
        <end position="903"/>
    </location>
</feature>
<dbReference type="InterPro" id="IPR035892">
    <property type="entry name" value="C2_domain_sf"/>
</dbReference>
<dbReference type="FunFam" id="2.60.40.150:FF:000183">
    <property type="entry name" value="Phosphoinositide phospholipase C"/>
    <property type="match status" value="1"/>
</dbReference>
<dbReference type="GO" id="GO:0051209">
    <property type="term" value="P:release of sequestered calcium ion into cytosol"/>
    <property type="evidence" value="ECO:0007669"/>
    <property type="project" value="TreeGrafter"/>
</dbReference>
<keyword evidence="2" id="KW-0442">Lipid degradation</keyword>
<feature type="compositionally biased region" description="Polar residues" evidence="3">
    <location>
        <begin position="212"/>
        <end position="228"/>
    </location>
</feature>
<dbReference type="CDD" id="cd08596">
    <property type="entry name" value="PI-PLCc_epsilon"/>
    <property type="match status" value="1"/>
</dbReference>
<dbReference type="InterPro" id="IPR046973">
    <property type="entry name" value="PLC-epsilon1_cat"/>
</dbReference>
<dbReference type="GO" id="GO:0007186">
    <property type="term" value="P:G protein-coupled receptor signaling pathway"/>
    <property type="evidence" value="ECO:0007669"/>
    <property type="project" value="TreeGrafter"/>
</dbReference>
<feature type="compositionally biased region" description="Basic and acidic residues" evidence="3">
    <location>
        <begin position="985"/>
        <end position="997"/>
    </location>
</feature>
<dbReference type="GO" id="GO:0048015">
    <property type="term" value="P:phosphatidylinositol-mediated signaling"/>
    <property type="evidence" value="ECO:0007669"/>
    <property type="project" value="TreeGrafter"/>
</dbReference>
<protein>
    <recommendedName>
        <fullName evidence="2">Phosphoinositide phospholipase C</fullName>
        <ecNumber evidence="2">3.1.4.11</ecNumber>
    </recommendedName>
</protein>
<gene>
    <name evidence="7" type="primary">Plce1</name>
    <name evidence="7" type="ORF">Bhyg_13759</name>
</gene>
<evidence type="ECO:0000256" key="2">
    <source>
        <dbReference type="RuleBase" id="RU361133"/>
    </source>
</evidence>
<evidence type="ECO:0000256" key="1">
    <source>
        <dbReference type="ARBA" id="ARBA00023224"/>
    </source>
</evidence>
<dbReference type="Proteomes" id="UP001151699">
    <property type="component" value="Chromosome C"/>
</dbReference>
<dbReference type="AlphaFoldDB" id="A0A9Q0MQ70"/>
<feature type="region of interest" description="Disordered" evidence="3">
    <location>
        <begin position="264"/>
        <end position="290"/>
    </location>
</feature>
<name>A0A9Q0MQ70_9DIPT</name>
<dbReference type="InterPro" id="IPR001192">
    <property type="entry name" value="PI-PLC_fam"/>
</dbReference>
<evidence type="ECO:0000313" key="8">
    <source>
        <dbReference type="Proteomes" id="UP001151699"/>
    </source>
</evidence>
<dbReference type="PROSITE" id="PS50004">
    <property type="entry name" value="C2"/>
    <property type="match status" value="1"/>
</dbReference>
<keyword evidence="1" id="KW-0807">Transducer</keyword>
<dbReference type="SMART" id="SM00314">
    <property type="entry name" value="RA"/>
    <property type="match status" value="2"/>
</dbReference>
<dbReference type="SUPFAM" id="SSF51695">
    <property type="entry name" value="PLC-like phosphodiesterases"/>
    <property type="match status" value="1"/>
</dbReference>
<dbReference type="PRINTS" id="PR00390">
    <property type="entry name" value="PHPHLIPASEC"/>
</dbReference>
<dbReference type="CDD" id="cd00275">
    <property type="entry name" value="C2_PLC_like"/>
    <property type="match status" value="1"/>
</dbReference>
<dbReference type="EC" id="3.1.4.11" evidence="2"/>
<dbReference type="FunFam" id="3.10.20.90:FF:000238">
    <property type="entry name" value="Phosphoinositide phospholipase C"/>
    <property type="match status" value="1"/>
</dbReference>
<dbReference type="InterPro" id="IPR017946">
    <property type="entry name" value="PLC-like_Pdiesterase_TIM-brl"/>
</dbReference>
<dbReference type="PROSITE" id="PS50200">
    <property type="entry name" value="RA"/>
    <property type="match status" value="2"/>
</dbReference>